<keyword evidence="3" id="KW-0067">ATP-binding</keyword>
<evidence type="ECO:0000256" key="1">
    <source>
        <dbReference type="ARBA" id="ARBA00022527"/>
    </source>
</evidence>
<accession>A0A367ES04</accession>
<sequence>MTGYRTQRTKPARVPDHEWEDWLAALDRVLSPAGPWASDDEASTDRLRLALCELHQDPYAARTARTFTTETVRGWGLTDLLDDAELVIGELVINALRHGVRGRPAVPSGHAVRVILVLTEASLVCAVIDQGEDIPTPREPEFGDEGGRGLQVVEAISDRWGWAPLRSPGKAVWAAFGLGDRSAPGGRHLEICQ</sequence>
<keyword evidence="1" id="KW-0723">Serine/threonine-protein kinase</keyword>
<dbReference type="Proteomes" id="UP000253094">
    <property type="component" value="Unassembled WGS sequence"/>
</dbReference>
<dbReference type="Pfam" id="PF13581">
    <property type="entry name" value="HATPase_c_2"/>
    <property type="match status" value="1"/>
</dbReference>
<dbReference type="SUPFAM" id="SSF55874">
    <property type="entry name" value="ATPase domain of HSP90 chaperone/DNA topoisomerase II/histidine kinase"/>
    <property type="match status" value="1"/>
</dbReference>
<keyword evidence="1" id="KW-0808">Transferase</keyword>
<dbReference type="InterPro" id="IPR036890">
    <property type="entry name" value="HATPase_C_sf"/>
</dbReference>
<dbReference type="EMBL" id="QOIL01000032">
    <property type="protein sequence ID" value="RCG20197.1"/>
    <property type="molecule type" value="Genomic_DNA"/>
</dbReference>
<dbReference type="PANTHER" id="PTHR35526">
    <property type="entry name" value="ANTI-SIGMA-F FACTOR RSBW-RELATED"/>
    <property type="match status" value="1"/>
</dbReference>
<organism evidence="3 4">
    <name type="scientific">Sphaerisporangium album</name>
    <dbReference type="NCBI Taxonomy" id="509200"/>
    <lineage>
        <taxon>Bacteria</taxon>
        <taxon>Bacillati</taxon>
        <taxon>Actinomycetota</taxon>
        <taxon>Actinomycetes</taxon>
        <taxon>Streptosporangiales</taxon>
        <taxon>Streptosporangiaceae</taxon>
        <taxon>Sphaerisporangium</taxon>
    </lineage>
</organism>
<dbReference type="GO" id="GO:0005524">
    <property type="term" value="F:ATP binding"/>
    <property type="evidence" value="ECO:0007669"/>
    <property type="project" value="UniProtKB-KW"/>
</dbReference>
<dbReference type="AlphaFoldDB" id="A0A367ES04"/>
<dbReference type="InterPro" id="IPR050267">
    <property type="entry name" value="Anti-sigma-factor_SerPK"/>
</dbReference>
<gene>
    <name evidence="3" type="ORF">DQ384_37465</name>
</gene>
<dbReference type="Gene3D" id="3.30.565.10">
    <property type="entry name" value="Histidine kinase-like ATPase, C-terminal domain"/>
    <property type="match status" value="1"/>
</dbReference>
<dbReference type="OrthoDB" id="3867457at2"/>
<dbReference type="InterPro" id="IPR003594">
    <property type="entry name" value="HATPase_dom"/>
</dbReference>
<name>A0A367ES04_9ACTN</name>
<dbReference type="CDD" id="cd16936">
    <property type="entry name" value="HATPase_RsbW-like"/>
    <property type="match status" value="1"/>
</dbReference>
<dbReference type="PANTHER" id="PTHR35526:SF3">
    <property type="entry name" value="ANTI-SIGMA-F FACTOR RSBW"/>
    <property type="match status" value="1"/>
</dbReference>
<protein>
    <submittedName>
        <fullName evidence="3">ATP-binding protein</fullName>
    </submittedName>
</protein>
<keyword evidence="1" id="KW-0418">Kinase</keyword>
<dbReference type="GO" id="GO:0004674">
    <property type="term" value="F:protein serine/threonine kinase activity"/>
    <property type="evidence" value="ECO:0007669"/>
    <property type="project" value="UniProtKB-KW"/>
</dbReference>
<feature type="domain" description="Histidine kinase/HSP90-like ATPase" evidence="2">
    <location>
        <begin position="57"/>
        <end position="172"/>
    </location>
</feature>
<comment type="caution">
    <text evidence="3">The sequence shown here is derived from an EMBL/GenBank/DDBJ whole genome shotgun (WGS) entry which is preliminary data.</text>
</comment>
<evidence type="ECO:0000313" key="4">
    <source>
        <dbReference type="Proteomes" id="UP000253094"/>
    </source>
</evidence>
<reference evidence="3 4" key="1">
    <citation type="submission" date="2018-06" db="EMBL/GenBank/DDBJ databases">
        <title>Sphaerisporangium craniellae sp. nov., isolated from a marine sponge in the South China Sea.</title>
        <authorList>
            <person name="Li L."/>
        </authorList>
    </citation>
    <scope>NUCLEOTIDE SEQUENCE [LARGE SCALE GENOMIC DNA]</scope>
    <source>
        <strain evidence="3 4">CCTCC AA 208026</strain>
    </source>
</reference>
<keyword evidence="4" id="KW-1185">Reference proteome</keyword>
<proteinExistence type="predicted"/>
<keyword evidence="3" id="KW-0547">Nucleotide-binding</keyword>
<evidence type="ECO:0000259" key="2">
    <source>
        <dbReference type="Pfam" id="PF13581"/>
    </source>
</evidence>
<evidence type="ECO:0000313" key="3">
    <source>
        <dbReference type="EMBL" id="RCG20197.1"/>
    </source>
</evidence>